<evidence type="ECO:0000313" key="1">
    <source>
        <dbReference type="EMBL" id="SVC73529.1"/>
    </source>
</evidence>
<name>A0A382PJG3_9ZZZZ</name>
<proteinExistence type="predicted"/>
<gene>
    <name evidence="1" type="ORF">METZ01_LOCUS326383</name>
</gene>
<dbReference type="EMBL" id="UINC01107847">
    <property type="protein sequence ID" value="SVC73529.1"/>
    <property type="molecule type" value="Genomic_DNA"/>
</dbReference>
<accession>A0A382PJG3</accession>
<reference evidence="1" key="1">
    <citation type="submission" date="2018-05" db="EMBL/GenBank/DDBJ databases">
        <authorList>
            <person name="Lanie J.A."/>
            <person name="Ng W.-L."/>
            <person name="Kazmierczak K.M."/>
            <person name="Andrzejewski T.M."/>
            <person name="Davidsen T.M."/>
            <person name="Wayne K.J."/>
            <person name="Tettelin H."/>
            <person name="Glass J.I."/>
            <person name="Rusch D."/>
            <person name="Podicherti R."/>
            <person name="Tsui H.-C.T."/>
            <person name="Winkler M.E."/>
        </authorList>
    </citation>
    <scope>NUCLEOTIDE SEQUENCE</scope>
</reference>
<protein>
    <submittedName>
        <fullName evidence="1">Uncharacterized protein</fullName>
    </submittedName>
</protein>
<feature type="non-terminal residue" evidence="1">
    <location>
        <position position="1"/>
    </location>
</feature>
<sequence>CILEEHDARNRVSINSGSSFFINSSLSYQPI</sequence>
<dbReference type="AlphaFoldDB" id="A0A382PJG3"/>
<organism evidence="1">
    <name type="scientific">marine metagenome</name>
    <dbReference type="NCBI Taxonomy" id="408172"/>
    <lineage>
        <taxon>unclassified sequences</taxon>
        <taxon>metagenomes</taxon>
        <taxon>ecological metagenomes</taxon>
    </lineage>
</organism>